<dbReference type="PROSITE" id="PS50011">
    <property type="entry name" value="PROTEIN_KINASE_DOM"/>
    <property type="match status" value="1"/>
</dbReference>
<dbReference type="EMBL" id="CP042425">
    <property type="protein sequence ID" value="QEL19599.1"/>
    <property type="molecule type" value="Genomic_DNA"/>
</dbReference>
<dbReference type="KEGG" id="lrs:PX52LOC_06675"/>
<dbReference type="InterPro" id="IPR000719">
    <property type="entry name" value="Prot_kinase_dom"/>
</dbReference>
<keyword evidence="7" id="KW-0723">Serine/threonine-protein kinase</keyword>
<dbReference type="GO" id="GO:0005524">
    <property type="term" value="F:ATP binding"/>
    <property type="evidence" value="ECO:0007669"/>
    <property type="project" value="UniProtKB-KW"/>
</dbReference>
<reference evidence="8" key="1">
    <citation type="submission" date="2019-08" db="EMBL/GenBank/DDBJ databases">
        <title>Limnoglobus roseus gen. nov., sp. nov., a novel freshwater planctomycete with a giant genome from the family Gemmataceae.</title>
        <authorList>
            <person name="Kulichevskaya I.S."/>
            <person name="Naumoff D.G."/>
            <person name="Miroshnikov K."/>
            <person name="Ivanova A."/>
            <person name="Philippov D.A."/>
            <person name="Hakobyan A."/>
            <person name="Rijpstra I.C."/>
            <person name="Sinninghe Damste J.S."/>
            <person name="Liesack W."/>
            <person name="Dedysh S.N."/>
        </authorList>
    </citation>
    <scope>NUCLEOTIDE SEQUENCE [LARGE SCALE GENOMIC DNA]</scope>
    <source>
        <strain evidence="8">PX52</strain>
    </source>
</reference>
<evidence type="ECO:0000259" key="6">
    <source>
        <dbReference type="PROSITE" id="PS50011"/>
    </source>
</evidence>
<protein>
    <submittedName>
        <fullName evidence="7">Serine/threonine protein kinase</fullName>
    </submittedName>
</protein>
<keyword evidence="5" id="KW-1133">Transmembrane helix</keyword>
<proteinExistence type="predicted"/>
<gene>
    <name evidence="7" type="ORF">PX52LOC_06675</name>
</gene>
<evidence type="ECO:0000313" key="7">
    <source>
        <dbReference type="EMBL" id="QEL19599.1"/>
    </source>
</evidence>
<dbReference type="Pfam" id="PF03781">
    <property type="entry name" value="FGE-sulfatase"/>
    <property type="match status" value="1"/>
</dbReference>
<dbReference type="InterPro" id="IPR011009">
    <property type="entry name" value="Kinase-like_dom_sf"/>
</dbReference>
<dbReference type="AlphaFoldDB" id="A0A5C1AJF9"/>
<keyword evidence="2" id="KW-0547">Nucleotide-binding</keyword>
<feature type="domain" description="Protein kinase" evidence="6">
    <location>
        <begin position="1"/>
        <end position="96"/>
    </location>
</feature>
<keyword evidence="5" id="KW-0472">Membrane</keyword>
<evidence type="ECO:0000256" key="4">
    <source>
        <dbReference type="ARBA" id="ARBA00022840"/>
    </source>
</evidence>
<keyword evidence="8" id="KW-1185">Reference proteome</keyword>
<dbReference type="Pfam" id="PF00069">
    <property type="entry name" value="Pkinase"/>
    <property type="match status" value="1"/>
</dbReference>
<evidence type="ECO:0000256" key="2">
    <source>
        <dbReference type="ARBA" id="ARBA00022741"/>
    </source>
</evidence>
<dbReference type="PANTHER" id="PTHR43289:SF6">
    <property type="entry name" value="SERINE_THREONINE-PROTEIN KINASE NEKL-3"/>
    <property type="match status" value="1"/>
</dbReference>
<evidence type="ECO:0000256" key="1">
    <source>
        <dbReference type="ARBA" id="ARBA00022679"/>
    </source>
</evidence>
<keyword evidence="3 7" id="KW-0418">Kinase</keyword>
<dbReference type="Gene3D" id="1.10.510.10">
    <property type="entry name" value="Transferase(Phosphotransferase) domain 1"/>
    <property type="match status" value="1"/>
</dbReference>
<name>A0A5C1AJF9_9BACT</name>
<accession>A0A5C1AJF9</accession>
<keyword evidence="5" id="KW-0812">Transmembrane</keyword>
<feature type="transmembrane region" description="Helical" evidence="5">
    <location>
        <begin position="108"/>
        <end position="126"/>
    </location>
</feature>
<dbReference type="PANTHER" id="PTHR43289">
    <property type="entry name" value="MITOGEN-ACTIVATED PROTEIN KINASE KINASE KINASE 20-RELATED"/>
    <property type="match status" value="1"/>
</dbReference>
<evidence type="ECO:0000256" key="5">
    <source>
        <dbReference type="SAM" id="Phobius"/>
    </source>
</evidence>
<evidence type="ECO:0000256" key="3">
    <source>
        <dbReference type="ARBA" id="ARBA00022777"/>
    </source>
</evidence>
<dbReference type="Proteomes" id="UP000324974">
    <property type="component" value="Chromosome"/>
</dbReference>
<dbReference type="Gene3D" id="3.90.1580.10">
    <property type="entry name" value="paralog of FGE (formylglycine-generating enzyme)"/>
    <property type="match status" value="1"/>
</dbReference>
<dbReference type="InterPro" id="IPR016187">
    <property type="entry name" value="CTDL_fold"/>
</dbReference>
<keyword evidence="4" id="KW-0067">ATP-binding</keyword>
<dbReference type="SUPFAM" id="SSF56436">
    <property type="entry name" value="C-type lectin-like"/>
    <property type="match status" value="1"/>
</dbReference>
<dbReference type="InterPro" id="IPR042095">
    <property type="entry name" value="SUMF_sf"/>
</dbReference>
<evidence type="ECO:0000313" key="8">
    <source>
        <dbReference type="Proteomes" id="UP000324974"/>
    </source>
</evidence>
<dbReference type="GO" id="GO:0004674">
    <property type="term" value="F:protein serine/threonine kinase activity"/>
    <property type="evidence" value="ECO:0007669"/>
    <property type="project" value="UniProtKB-KW"/>
</dbReference>
<keyword evidence="1" id="KW-0808">Transferase</keyword>
<organism evidence="7 8">
    <name type="scientific">Limnoglobus roseus</name>
    <dbReference type="NCBI Taxonomy" id="2598579"/>
    <lineage>
        <taxon>Bacteria</taxon>
        <taxon>Pseudomonadati</taxon>
        <taxon>Planctomycetota</taxon>
        <taxon>Planctomycetia</taxon>
        <taxon>Gemmatales</taxon>
        <taxon>Gemmataceae</taxon>
        <taxon>Limnoglobus</taxon>
    </lineage>
</organism>
<dbReference type="SUPFAM" id="SSF56112">
    <property type="entry name" value="Protein kinase-like (PK-like)"/>
    <property type="match status" value="1"/>
</dbReference>
<dbReference type="InterPro" id="IPR005532">
    <property type="entry name" value="SUMF_dom"/>
</dbReference>
<sequence length="280" mass="30963">MAPEQAGNANHADARSDVYSLGCVLFYLLAGRPPFDTGTVWDRLDAHRQIVAPTVTTLCPDIPPALATLVARMLAKRPDDRPANMHAVVSELDELLDPPRRLLTRRNLIVGAVTGVVVPALGYALWRGTRGLSPLPTEGTERGEAPLVAEMPFADAREYQRRWAEHLRIPVERVDTVGGVAFAFVLIPPGIFLMGSPDELVTRLTSRPGLDDWHRTWYLAEKQRAVTIRKPFYLAKTEVTVAQFGLFVARNGRRTVAESGVPGWGYFGPGERWKSEVGFN</sequence>